<accession>A0A5C5WC48</accession>
<reference evidence="2 3" key="1">
    <citation type="submission" date="2019-02" db="EMBL/GenBank/DDBJ databases">
        <title>Deep-cultivation of Planctomycetes and their phenomic and genomic characterization uncovers novel biology.</title>
        <authorList>
            <person name="Wiegand S."/>
            <person name="Jogler M."/>
            <person name="Boedeker C."/>
            <person name="Pinto D."/>
            <person name="Vollmers J."/>
            <person name="Rivas-Marin E."/>
            <person name="Kohn T."/>
            <person name="Peeters S.H."/>
            <person name="Heuer A."/>
            <person name="Rast P."/>
            <person name="Oberbeckmann S."/>
            <person name="Bunk B."/>
            <person name="Jeske O."/>
            <person name="Meyerdierks A."/>
            <person name="Storesund J.E."/>
            <person name="Kallscheuer N."/>
            <person name="Luecker S."/>
            <person name="Lage O.M."/>
            <person name="Pohl T."/>
            <person name="Merkel B.J."/>
            <person name="Hornburger P."/>
            <person name="Mueller R.-W."/>
            <person name="Bruemmer F."/>
            <person name="Labrenz M."/>
            <person name="Spormann A.M."/>
            <person name="Op Den Camp H."/>
            <person name="Overmann J."/>
            <person name="Amann R."/>
            <person name="Jetten M.S.M."/>
            <person name="Mascher T."/>
            <person name="Medema M.H."/>
            <person name="Devos D.P."/>
            <person name="Kaster A.-K."/>
            <person name="Ovreas L."/>
            <person name="Rohde M."/>
            <person name="Galperin M.Y."/>
            <person name="Jogler C."/>
        </authorList>
    </citation>
    <scope>NUCLEOTIDE SEQUENCE [LARGE SCALE GENOMIC DNA]</scope>
    <source>
        <strain evidence="2 3">KOR42</strain>
    </source>
</reference>
<dbReference type="Proteomes" id="UP000317243">
    <property type="component" value="Unassembled WGS sequence"/>
</dbReference>
<evidence type="ECO:0000313" key="3">
    <source>
        <dbReference type="Proteomes" id="UP000317243"/>
    </source>
</evidence>
<sequence length="80" mass="8841">MIFEQWMHQHARTQVAVQVIESPSPPPVPSRMIDASFPTLHNALLKPLYVLASQSQEDASVSQATAHQKSVQSCEETPDS</sequence>
<comment type="caution">
    <text evidence="2">The sequence shown here is derived from an EMBL/GenBank/DDBJ whole genome shotgun (WGS) entry which is preliminary data.</text>
</comment>
<dbReference type="EMBL" id="SIHI01000020">
    <property type="protein sequence ID" value="TWT48240.1"/>
    <property type="molecule type" value="Genomic_DNA"/>
</dbReference>
<proteinExistence type="predicted"/>
<protein>
    <submittedName>
        <fullName evidence="2">Uncharacterized protein</fullName>
    </submittedName>
</protein>
<feature type="region of interest" description="Disordered" evidence="1">
    <location>
        <begin position="56"/>
        <end position="80"/>
    </location>
</feature>
<name>A0A5C5WC48_9PLAN</name>
<organism evidence="2 3">
    <name type="scientific">Thalassoglobus neptunius</name>
    <dbReference type="NCBI Taxonomy" id="1938619"/>
    <lineage>
        <taxon>Bacteria</taxon>
        <taxon>Pseudomonadati</taxon>
        <taxon>Planctomycetota</taxon>
        <taxon>Planctomycetia</taxon>
        <taxon>Planctomycetales</taxon>
        <taxon>Planctomycetaceae</taxon>
        <taxon>Thalassoglobus</taxon>
    </lineage>
</organism>
<keyword evidence="3" id="KW-1185">Reference proteome</keyword>
<dbReference type="AlphaFoldDB" id="A0A5C5WC48"/>
<gene>
    <name evidence="2" type="ORF">KOR42_40310</name>
</gene>
<evidence type="ECO:0000313" key="2">
    <source>
        <dbReference type="EMBL" id="TWT48240.1"/>
    </source>
</evidence>
<evidence type="ECO:0000256" key="1">
    <source>
        <dbReference type="SAM" id="MobiDB-lite"/>
    </source>
</evidence>